<evidence type="ECO:0000256" key="1">
    <source>
        <dbReference type="SAM" id="MobiDB-lite"/>
    </source>
</evidence>
<feature type="compositionally biased region" description="Low complexity" evidence="1">
    <location>
        <begin position="57"/>
        <end position="70"/>
    </location>
</feature>
<dbReference type="Proteomes" id="UP000193218">
    <property type="component" value="Unassembled WGS sequence"/>
</dbReference>
<accession>A0A1Y1US85</accession>
<keyword evidence="3" id="KW-0808">Transferase</keyword>
<dbReference type="Pfam" id="PF00294">
    <property type="entry name" value="PfkB"/>
    <property type="match status" value="1"/>
</dbReference>
<feature type="compositionally biased region" description="Polar residues" evidence="1">
    <location>
        <begin position="75"/>
        <end position="84"/>
    </location>
</feature>
<proteinExistence type="predicted"/>
<name>A0A1Y1US85_9TREE</name>
<dbReference type="PANTHER" id="PTHR47098">
    <property type="entry name" value="PROTEIN MAK32"/>
    <property type="match status" value="1"/>
</dbReference>
<dbReference type="InterPro" id="IPR011611">
    <property type="entry name" value="PfkB_dom"/>
</dbReference>
<dbReference type="AlphaFoldDB" id="A0A1Y1US85"/>
<evidence type="ECO:0000313" key="3">
    <source>
        <dbReference type="EMBL" id="ORX40849.1"/>
    </source>
</evidence>
<dbReference type="GeneID" id="33554062"/>
<dbReference type="PANTHER" id="PTHR47098:SF2">
    <property type="entry name" value="PROTEIN MAK32"/>
    <property type="match status" value="1"/>
</dbReference>
<reference evidence="3 4" key="1">
    <citation type="submission" date="2017-03" db="EMBL/GenBank/DDBJ databases">
        <title>Widespread Adenine N6-methylation of Active Genes in Fungi.</title>
        <authorList>
            <consortium name="DOE Joint Genome Institute"/>
            <person name="Mondo S.J."/>
            <person name="Dannebaum R.O."/>
            <person name="Kuo R.C."/>
            <person name="Louie K.B."/>
            <person name="Bewick A.J."/>
            <person name="Labutti K."/>
            <person name="Haridas S."/>
            <person name="Kuo A."/>
            <person name="Salamov A."/>
            <person name="Ahrendt S.R."/>
            <person name="Lau R."/>
            <person name="Bowen B.P."/>
            <person name="Lipzen A."/>
            <person name="Sullivan W."/>
            <person name="Andreopoulos W.B."/>
            <person name="Clum A."/>
            <person name="Lindquist E."/>
            <person name="Daum C."/>
            <person name="Northen T.R."/>
            <person name="Ramamoorthy G."/>
            <person name="Schmitz R.J."/>
            <person name="Gryganskyi A."/>
            <person name="Culley D."/>
            <person name="Magnuson J."/>
            <person name="James T.Y."/>
            <person name="O'Malley M.A."/>
            <person name="Stajich J.E."/>
            <person name="Spatafora J.W."/>
            <person name="Visel A."/>
            <person name="Grigoriev I.V."/>
        </authorList>
    </citation>
    <scope>NUCLEOTIDE SEQUENCE [LARGE SCALE GENOMIC DNA]</scope>
    <source>
        <strain evidence="3 4">NRRL Y-17943</strain>
    </source>
</reference>
<dbReference type="EMBL" id="NBSH01000001">
    <property type="protein sequence ID" value="ORX40849.1"/>
    <property type="molecule type" value="Genomic_DNA"/>
</dbReference>
<evidence type="ECO:0000259" key="2">
    <source>
        <dbReference type="Pfam" id="PF00294"/>
    </source>
</evidence>
<keyword evidence="4" id="KW-1185">Reference proteome</keyword>
<feature type="region of interest" description="Disordered" evidence="1">
    <location>
        <begin position="171"/>
        <end position="250"/>
    </location>
</feature>
<dbReference type="OrthoDB" id="497927at2759"/>
<dbReference type="InParanoid" id="A0A1Y1US85"/>
<organism evidence="3 4">
    <name type="scientific">Kockovaella imperatae</name>
    <dbReference type="NCBI Taxonomy" id="4999"/>
    <lineage>
        <taxon>Eukaryota</taxon>
        <taxon>Fungi</taxon>
        <taxon>Dikarya</taxon>
        <taxon>Basidiomycota</taxon>
        <taxon>Agaricomycotina</taxon>
        <taxon>Tremellomycetes</taxon>
        <taxon>Tremellales</taxon>
        <taxon>Cuniculitremaceae</taxon>
        <taxon>Kockovaella</taxon>
    </lineage>
</organism>
<evidence type="ECO:0000313" key="4">
    <source>
        <dbReference type="Proteomes" id="UP000193218"/>
    </source>
</evidence>
<keyword evidence="3" id="KW-0418">Kinase</keyword>
<dbReference type="GO" id="GO:0016301">
    <property type="term" value="F:kinase activity"/>
    <property type="evidence" value="ECO:0007669"/>
    <property type="project" value="UniProtKB-KW"/>
</dbReference>
<feature type="compositionally biased region" description="Low complexity" evidence="1">
    <location>
        <begin position="193"/>
        <end position="240"/>
    </location>
</feature>
<dbReference type="Gene3D" id="3.40.1190.20">
    <property type="match status" value="1"/>
</dbReference>
<dbReference type="InterPro" id="IPR029056">
    <property type="entry name" value="Ribokinase-like"/>
</dbReference>
<dbReference type="STRING" id="4999.A0A1Y1US85"/>
<dbReference type="SUPFAM" id="SSF53613">
    <property type="entry name" value="Ribokinase-like"/>
    <property type="match status" value="1"/>
</dbReference>
<protein>
    <submittedName>
        <fullName evidence="3">Ribokinase-like protein</fullName>
    </submittedName>
</protein>
<sequence length="594" mass="63832">MSRDDQVVNDAATEESSSDVHIPPIIASIGTFLIDAFDSPPRPIVDHIHAVPPGSKGTTLSLSPHSSGSSDRLRQNSSSGKGVTQRTYTLFPNQGYGHCLALDPRSLPHGVPKSSLMFVDPRTLPFGSGSAVKQFGLINDSVVAAPAPLLAARPPLPTSVSAPVTATKATTARLGLEDTSSQAPYDTERRRPSLPLSTTSTTSSNDPSGSRSATSQPVGQQGSSASSVSRPGSGALTPQQDFDDDPPAQTFEILGGGGLYALIGARIFLPSRRLKALVGRDRKADGGRGDLKPELEAQAETFGKDMWIWDEGEGKRMTRARIRYDGDVRFFQPIVKATCRTMASLIGTPLQGAEYLHISPPFSSQDVATLLSEIHDLNRRSVEGAWNPKIVFEPTPVSCHSEQRQWLEQIAPSVHVLSPNHEELLSFYEQKYEISDPGLVPAIEHIMHHLLHDVGVGHDGHGILVVRCGRKGCCVGTVKRGLKWFPAYWLGAQGSEVRDVTGAGNAFLGGYTAGLSLTNDPYRAALYGTVAASFVVQQLGVPHLSRSNIYQQPSSALDPNAEACPMVPTEFWNGDLPPNRLETFTKRCEALGIL</sequence>
<dbReference type="RefSeq" id="XP_021874528.1">
    <property type="nucleotide sequence ID" value="XM_022012254.1"/>
</dbReference>
<comment type="caution">
    <text evidence="3">The sequence shown here is derived from an EMBL/GenBank/DDBJ whole genome shotgun (WGS) entry which is preliminary data.</text>
</comment>
<gene>
    <name evidence="3" type="ORF">BD324DRAFT_23944</name>
</gene>
<feature type="region of interest" description="Disordered" evidence="1">
    <location>
        <begin position="49"/>
        <end position="84"/>
    </location>
</feature>
<feature type="domain" description="Carbohydrate kinase PfkB" evidence="2">
    <location>
        <begin position="397"/>
        <end position="541"/>
    </location>
</feature>